<dbReference type="NCBIfam" id="TIGR00272">
    <property type="entry name" value="DPH2"/>
    <property type="match status" value="1"/>
</dbReference>
<dbReference type="AlphaFoldDB" id="A0AAQ4E8W3"/>
<dbReference type="Gene3D" id="3.40.50.11840">
    <property type="entry name" value="Diphthamide synthesis DPH1/DPH2 domain 1"/>
    <property type="match status" value="1"/>
</dbReference>
<keyword evidence="11" id="KW-1185">Reference proteome</keyword>
<comment type="pathway">
    <text evidence="2 8">Protein modification; peptidyl-diphthamide biosynthesis.</text>
</comment>
<feature type="signal peptide" evidence="9">
    <location>
        <begin position="1"/>
        <end position="21"/>
    </location>
</feature>
<keyword evidence="7 8" id="KW-0411">Iron-sulfur</keyword>
<dbReference type="GO" id="GO:0046872">
    <property type="term" value="F:metal ion binding"/>
    <property type="evidence" value="ECO:0007669"/>
    <property type="project" value="UniProtKB-KW"/>
</dbReference>
<evidence type="ECO:0000256" key="5">
    <source>
        <dbReference type="ARBA" id="ARBA00022723"/>
    </source>
</evidence>
<proteinExistence type="inferred from homology"/>
<evidence type="ECO:0000313" key="11">
    <source>
        <dbReference type="Proteomes" id="UP001321473"/>
    </source>
</evidence>
<dbReference type="EMBL" id="JARKHS020020177">
    <property type="protein sequence ID" value="KAK8771062.1"/>
    <property type="molecule type" value="Genomic_DNA"/>
</dbReference>
<dbReference type="SFLD" id="SFLDG01121">
    <property type="entry name" value="Diphthamide_biosynthesis"/>
    <property type="match status" value="1"/>
</dbReference>
<dbReference type="Pfam" id="PF01866">
    <property type="entry name" value="Diphthamide_syn"/>
    <property type="match status" value="1"/>
</dbReference>
<feature type="chain" id="PRO_5042922665" description="2-(3-amino-3-carboxypropyl)histidine synthase subunit 2" evidence="9">
    <location>
        <begin position="22"/>
        <end position="311"/>
    </location>
</feature>
<dbReference type="SFLD" id="SFLDS00032">
    <property type="entry name" value="Radical_SAM_3-amino-3-carboxyp"/>
    <property type="match status" value="1"/>
</dbReference>
<dbReference type="InterPro" id="IPR010014">
    <property type="entry name" value="DHP2"/>
</dbReference>
<gene>
    <name evidence="10" type="ORF">V5799_025691</name>
</gene>
<organism evidence="10 11">
    <name type="scientific">Amblyomma americanum</name>
    <name type="common">Lone star tick</name>
    <dbReference type="NCBI Taxonomy" id="6943"/>
    <lineage>
        <taxon>Eukaryota</taxon>
        <taxon>Metazoa</taxon>
        <taxon>Ecdysozoa</taxon>
        <taxon>Arthropoda</taxon>
        <taxon>Chelicerata</taxon>
        <taxon>Arachnida</taxon>
        <taxon>Acari</taxon>
        <taxon>Parasitiformes</taxon>
        <taxon>Ixodida</taxon>
        <taxon>Ixodoidea</taxon>
        <taxon>Ixodidae</taxon>
        <taxon>Amblyomminae</taxon>
        <taxon>Amblyomma</taxon>
    </lineage>
</organism>
<dbReference type="GO" id="GO:0017183">
    <property type="term" value="P:protein histidyl modification to diphthamide"/>
    <property type="evidence" value="ECO:0007669"/>
    <property type="project" value="InterPro"/>
</dbReference>
<evidence type="ECO:0000256" key="4">
    <source>
        <dbReference type="ARBA" id="ARBA00021914"/>
    </source>
</evidence>
<comment type="function">
    <text evidence="8">Required for the first step of diphthamide biosynthesis, a post-translational modification of histidine which occurs in elongation factor 2. DPH1 and DPH2 transfer a 3-amino-3-carboxypropyl (ACP) group from S-adenosyl-L-methionine (SAM) to a histidine residue, the reaction is assisted by a reduction system comprising DPH3 and a NADH-dependent reductase. Facilitates the reduction of the catalytic iron-sulfur cluster found in the DPH1 subunit.</text>
</comment>
<sequence length="311" mass="34848">MCNCGPLVECILIWTPGLACSCCVDEVAAEHVAANAIIHFGHSCLSMPSRLPTLLVFGRSPCPTQGLQRALQDFFPDPNTRIVVMFDTQYDHSRCEVFAKILSLFRKAVCSELVIPSAREDADKGDVNAVKRCSRKILLPENSIADYSVLFIGPENRTLTNIVFTFNQSMCYSFDPCTQQVRRESLAVNRRLMRRYYLIECAKDATRVGILVGTLGVRHYLSVVEHLKRVIQAAGKRPYVLAIGKLTVAKLANFQEVDVYVLIACPENALLDCKEFLQPIVTPFELEVALNPSREWNHTFSTTFDDILPGE</sequence>
<evidence type="ECO:0000256" key="8">
    <source>
        <dbReference type="RuleBase" id="RU364133"/>
    </source>
</evidence>
<evidence type="ECO:0000256" key="7">
    <source>
        <dbReference type="ARBA" id="ARBA00023014"/>
    </source>
</evidence>
<dbReference type="Proteomes" id="UP001321473">
    <property type="component" value="Unassembled WGS sequence"/>
</dbReference>
<comment type="similarity">
    <text evidence="3 8">Belongs to the DPH1/DPH2 family. DPH2 subfamily.</text>
</comment>
<dbReference type="GO" id="GO:0051536">
    <property type="term" value="F:iron-sulfur cluster binding"/>
    <property type="evidence" value="ECO:0007669"/>
    <property type="project" value="UniProtKB-KW"/>
</dbReference>
<evidence type="ECO:0000256" key="9">
    <source>
        <dbReference type="SAM" id="SignalP"/>
    </source>
</evidence>
<dbReference type="InterPro" id="IPR016435">
    <property type="entry name" value="DPH1/DPH2"/>
</dbReference>
<evidence type="ECO:0000256" key="6">
    <source>
        <dbReference type="ARBA" id="ARBA00023004"/>
    </source>
</evidence>
<reference evidence="10 11" key="1">
    <citation type="journal article" date="2023" name="Arcadia Sci">
        <title>De novo assembly of a long-read Amblyomma americanum tick genome.</title>
        <authorList>
            <person name="Chou S."/>
            <person name="Poskanzer K.E."/>
            <person name="Rollins M."/>
            <person name="Thuy-Boun P.S."/>
        </authorList>
    </citation>
    <scope>NUCLEOTIDE SEQUENCE [LARGE SCALE GENOMIC DNA]</scope>
    <source>
        <strain evidence="10">F_SG_1</strain>
        <tissue evidence="10">Salivary glands</tissue>
    </source>
</reference>
<dbReference type="Gene3D" id="3.40.50.11860">
    <property type="entry name" value="Diphthamide synthesis DPH1/DPH2 domain 3"/>
    <property type="match status" value="1"/>
</dbReference>
<dbReference type="GO" id="GO:0090560">
    <property type="term" value="F:2-(3-amino-3-carboxypropyl)histidine synthase activity"/>
    <property type="evidence" value="ECO:0007669"/>
    <property type="project" value="InterPro"/>
</dbReference>
<protein>
    <recommendedName>
        <fullName evidence="4 8">2-(3-amino-3-carboxypropyl)histidine synthase subunit 2</fullName>
    </recommendedName>
</protein>
<name>A0AAQ4E8W3_AMBAM</name>
<evidence type="ECO:0000313" key="10">
    <source>
        <dbReference type="EMBL" id="KAK8771062.1"/>
    </source>
</evidence>
<dbReference type="InterPro" id="IPR042265">
    <property type="entry name" value="DPH1/DPH2_3"/>
</dbReference>
<evidence type="ECO:0000256" key="1">
    <source>
        <dbReference type="ARBA" id="ARBA00001966"/>
    </source>
</evidence>
<evidence type="ECO:0000256" key="3">
    <source>
        <dbReference type="ARBA" id="ARBA00006179"/>
    </source>
</evidence>
<keyword evidence="9" id="KW-0732">Signal</keyword>
<dbReference type="FunFam" id="3.40.50.11860:FF:000001">
    <property type="entry name" value="2-(3-amino-3-carboxypropyl)histidine synthase subunit 2"/>
    <property type="match status" value="1"/>
</dbReference>
<dbReference type="PANTHER" id="PTHR10762">
    <property type="entry name" value="DIPHTHAMIDE BIOSYNTHESIS PROTEIN"/>
    <property type="match status" value="1"/>
</dbReference>
<dbReference type="InterPro" id="IPR042263">
    <property type="entry name" value="DPH1/DPH2_1"/>
</dbReference>
<keyword evidence="6 8" id="KW-0408">Iron</keyword>
<evidence type="ECO:0000256" key="2">
    <source>
        <dbReference type="ARBA" id="ARBA00005156"/>
    </source>
</evidence>
<comment type="cofactor">
    <cofactor evidence="1">
        <name>[4Fe-4S] cluster</name>
        <dbReference type="ChEBI" id="CHEBI:49883"/>
    </cofactor>
</comment>
<comment type="caution">
    <text evidence="10">The sequence shown here is derived from an EMBL/GenBank/DDBJ whole genome shotgun (WGS) entry which is preliminary data.</text>
</comment>
<dbReference type="NCBIfam" id="TIGR00322">
    <property type="entry name" value="diphth2_R"/>
    <property type="match status" value="1"/>
</dbReference>
<keyword evidence="5 8" id="KW-0479">Metal-binding</keyword>
<dbReference type="PANTHER" id="PTHR10762:SF2">
    <property type="entry name" value="2-(3-AMINO-3-CARBOXYPROPYL)HISTIDINE SYNTHASE SUBUNIT 2"/>
    <property type="match status" value="1"/>
</dbReference>
<accession>A0AAQ4E8W3</accession>